<keyword evidence="2" id="KW-1185">Reference proteome</keyword>
<dbReference type="EMBL" id="BGZK01000002">
    <property type="protein sequence ID" value="GBO98924.1"/>
    <property type="molecule type" value="Genomic_DNA"/>
</dbReference>
<name>A0A4C1S9V2_EUMVA</name>
<comment type="caution">
    <text evidence="1">The sequence shown here is derived from an EMBL/GenBank/DDBJ whole genome shotgun (WGS) entry which is preliminary data.</text>
</comment>
<dbReference type="Proteomes" id="UP000299102">
    <property type="component" value="Unassembled WGS sequence"/>
</dbReference>
<dbReference type="AlphaFoldDB" id="A0A4C1S9V2"/>
<protein>
    <submittedName>
        <fullName evidence="1">Uncharacterized protein</fullName>
    </submittedName>
</protein>
<evidence type="ECO:0000313" key="1">
    <source>
        <dbReference type="EMBL" id="GBO98924.1"/>
    </source>
</evidence>
<gene>
    <name evidence="1" type="ORF">EVAR_329_1</name>
</gene>
<reference evidence="1 2" key="1">
    <citation type="journal article" date="2019" name="Commun. Biol.">
        <title>The bagworm genome reveals a unique fibroin gene that provides high tensile strength.</title>
        <authorList>
            <person name="Kono N."/>
            <person name="Nakamura H."/>
            <person name="Ohtoshi R."/>
            <person name="Tomita M."/>
            <person name="Numata K."/>
            <person name="Arakawa K."/>
        </authorList>
    </citation>
    <scope>NUCLEOTIDE SEQUENCE [LARGE SCALE GENOMIC DNA]</scope>
</reference>
<sequence length="125" mass="13623">MFKVRDAGSRRWGLELVFQLLELEISRRIISPSPLKDVCCSRTHLSIKDEMSAATGGQLPPGGGPSFPICAPLCICASRCSRAGVHGEGRARVPEFYLLLPRAALRRPLPLPYTEPAGEPEPAQE</sequence>
<evidence type="ECO:0000313" key="2">
    <source>
        <dbReference type="Proteomes" id="UP000299102"/>
    </source>
</evidence>
<accession>A0A4C1S9V2</accession>
<proteinExistence type="predicted"/>
<organism evidence="1 2">
    <name type="scientific">Eumeta variegata</name>
    <name type="common">Bagworm moth</name>
    <name type="synonym">Eumeta japonica</name>
    <dbReference type="NCBI Taxonomy" id="151549"/>
    <lineage>
        <taxon>Eukaryota</taxon>
        <taxon>Metazoa</taxon>
        <taxon>Ecdysozoa</taxon>
        <taxon>Arthropoda</taxon>
        <taxon>Hexapoda</taxon>
        <taxon>Insecta</taxon>
        <taxon>Pterygota</taxon>
        <taxon>Neoptera</taxon>
        <taxon>Endopterygota</taxon>
        <taxon>Lepidoptera</taxon>
        <taxon>Glossata</taxon>
        <taxon>Ditrysia</taxon>
        <taxon>Tineoidea</taxon>
        <taxon>Psychidae</taxon>
        <taxon>Oiketicinae</taxon>
        <taxon>Eumeta</taxon>
    </lineage>
</organism>